<accession>A0A918C401</accession>
<dbReference type="SFLD" id="SFLDS00029">
    <property type="entry name" value="Radical_SAM"/>
    <property type="match status" value="1"/>
</dbReference>
<dbReference type="NCBIfam" id="TIGR04085">
    <property type="entry name" value="rSAM_more_4Fe4S"/>
    <property type="match status" value="1"/>
</dbReference>
<dbReference type="InterPro" id="IPR058240">
    <property type="entry name" value="rSAM_sf"/>
</dbReference>
<name>A0A918C401_9DEIO</name>
<dbReference type="RefSeq" id="WP_189089191.1">
    <property type="nucleotide sequence ID" value="NZ_BMQL01000006.1"/>
</dbReference>
<evidence type="ECO:0000256" key="2">
    <source>
        <dbReference type="ARBA" id="ARBA00022485"/>
    </source>
</evidence>
<evidence type="ECO:0000256" key="6">
    <source>
        <dbReference type="ARBA" id="ARBA00023014"/>
    </source>
</evidence>
<organism evidence="8 9">
    <name type="scientific">Deinococcus ruber</name>
    <dbReference type="NCBI Taxonomy" id="1848197"/>
    <lineage>
        <taxon>Bacteria</taxon>
        <taxon>Thermotogati</taxon>
        <taxon>Deinococcota</taxon>
        <taxon>Deinococci</taxon>
        <taxon>Deinococcales</taxon>
        <taxon>Deinococcaceae</taxon>
        <taxon>Deinococcus</taxon>
    </lineage>
</organism>
<keyword evidence="4" id="KW-0479">Metal-binding</keyword>
<dbReference type="SUPFAM" id="SSF102114">
    <property type="entry name" value="Radical SAM enzymes"/>
    <property type="match status" value="1"/>
</dbReference>
<dbReference type="GO" id="GO:0003824">
    <property type="term" value="F:catalytic activity"/>
    <property type="evidence" value="ECO:0007669"/>
    <property type="project" value="InterPro"/>
</dbReference>
<evidence type="ECO:0000256" key="1">
    <source>
        <dbReference type="ARBA" id="ARBA00001966"/>
    </source>
</evidence>
<keyword evidence="2" id="KW-0004">4Fe-4S</keyword>
<evidence type="ECO:0000259" key="7">
    <source>
        <dbReference type="Pfam" id="PF04055"/>
    </source>
</evidence>
<dbReference type="Proteomes" id="UP000603865">
    <property type="component" value="Unassembled WGS sequence"/>
</dbReference>
<dbReference type="GO" id="GO:0046872">
    <property type="term" value="F:metal ion binding"/>
    <property type="evidence" value="ECO:0007669"/>
    <property type="project" value="UniProtKB-KW"/>
</dbReference>
<dbReference type="CDD" id="cd01335">
    <property type="entry name" value="Radical_SAM"/>
    <property type="match status" value="1"/>
</dbReference>
<dbReference type="Pfam" id="PF04055">
    <property type="entry name" value="Radical_SAM"/>
    <property type="match status" value="1"/>
</dbReference>
<evidence type="ECO:0000313" key="8">
    <source>
        <dbReference type="EMBL" id="GGR04040.1"/>
    </source>
</evidence>
<proteinExistence type="predicted"/>
<dbReference type="GO" id="GO:0051539">
    <property type="term" value="F:4 iron, 4 sulfur cluster binding"/>
    <property type="evidence" value="ECO:0007669"/>
    <property type="project" value="UniProtKB-KW"/>
</dbReference>
<dbReference type="PANTHER" id="PTHR43787:SF3">
    <property type="entry name" value="ARYLSULFATASE REGULATORY PROTEIN"/>
    <property type="match status" value="1"/>
</dbReference>
<dbReference type="InterPro" id="IPR007197">
    <property type="entry name" value="rSAM"/>
</dbReference>
<evidence type="ECO:0000256" key="4">
    <source>
        <dbReference type="ARBA" id="ARBA00022723"/>
    </source>
</evidence>
<dbReference type="AlphaFoldDB" id="A0A918C401"/>
<keyword evidence="6" id="KW-0411">Iron-sulfur</keyword>
<keyword evidence="9" id="KW-1185">Reference proteome</keyword>
<dbReference type="PANTHER" id="PTHR43787">
    <property type="entry name" value="FEMO COFACTOR BIOSYNTHESIS PROTEIN NIFB-RELATED"/>
    <property type="match status" value="1"/>
</dbReference>
<dbReference type="InterPro" id="IPR023885">
    <property type="entry name" value="4Fe4S-binding_SPASM_dom"/>
</dbReference>
<sequence>MTASEAPLKRSRYTLQARQEDGVYLQNTFTGSGGLYPSRALELLRRSQPDLSDPLAALLLKDGHLVPNDIDEIARATRHQMSAFFRDDVLHLILFSTEQCNFRCTYCYEKFKHGSMRPEVREGVKRLVSQRGPGLKLLSISWFGGEPLYAHEVVQELSEHFTAVSQEHGFKYMAHATTNGYYLTPELAPALIENGLRDFQITLDGPAAVHDRTRMLQGGGPTFDTIWANLLFLKDSNLDFTCTLRINFSPDNYDDAPAFISTLGETFGYDPRFKLHAHPVGRWGGEQDEQLNVYGMDDGFDRALPLYEHAKSCGLGMLHANLNPFGSVCYAARGNSFAIRTSGQVVKCTVALDDERNHVGQLHADGTLLLDREKLLPWVQDNALIDTTCQSCAIRPSCHGAACPLDKMNTGEQPCPDVKRNFKKFLPLTLAPVEGFQELEVLA</sequence>
<gene>
    <name evidence="8" type="ORF">GCM10008957_16250</name>
</gene>
<dbReference type="SFLD" id="SFLDG01067">
    <property type="entry name" value="SPASM/twitch_domain_containing"/>
    <property type="match status" value="1"/>
</dbReference>
<keyword evidence="3" id="KW-0949">S-adenosyl-L-methionine</keyword>
<reference evidence="8" key="2">
    <citation type="submission" date="2020-09" db="EMBL/GenBank/DDBJ databases">
        <authorList>
            <person name="Sun Q."/>
            <person name="Ohkuma M."/>
        </authorList>
    </citation>
    <scope>NUCLEOTIDE SEQUENCE</scope>
    <source>
        <strain evidence="8">JCM 31311</strain>
    </source>
</reference>
<keyword evidence="5" id="KW-0408">Iron</keyword>
<dbReference type="InterPro" id="IPR013785">
    <property type="entry name" value="Aldolase_TIM"/>
</dbReference>
<evidence type="ECO:0000256" key="3">
    <source>
        <dbReference type="ARBA" id="ARBA00022691"/>
    </source>
</evidence>
<dbReference type="EMBL" id="BMQL01000006">
    <property type="protein sequence ID" value="GGR04040.1"/>
    <property type="molecule type" value="Genomic_DNA"/>
</dbReference>
<protein>
    <submittedName>
        <fullName evidence="8">Radical SAM/SPASM domain-containing protein</fullName>
    </submittedName>
</protein>
<comment type="cofactor">
    <cofactor evidence="1">
        <name>[4Fe-4S] cluster</name>
        <dbReference type="ChEBI" id="CHEBI:49883"/>
    </cofactor>
</comment>
<dbReference type="Gene3D" id="3.20.20.70">
    <property type="entry name" value="Aldolase class I"/>
    <property type="match status" value="1"/>
</dbReference>
<evidence type="ECO:0000313" key="9">
    <source>
        <dbReference type="Proteomes" id="UP000603865"/>
    </source>
</evidence>
<feature type="domain" description="Radical SAM core" evidence="7">
    <location>
        <begin position="96"/>
        <end position="259"/>
    </location>
</feature>
<comment type="caution">
    <text evidence="8">The sequence shown here is derived from an EMBL/GenBank/DDBJ whole genome shotgun (WGS) entry which is preliminary data.</text>
</comment>
<evidence type="ECO:0000256" key="5">
    <source>
        <dbReference type="ARBA" id="ARBA00023004"/>
    </source>
</evidence>
<reference evidence="8" key="1">
    <citation type="journal article" date="2014" name="Int. J. Syst. Evol. Microbiol.">
        <title>Complete genome sequence of Corynebacterium casei LMG S-19264T (=DSM 44701T), isolated from a smear-ripened cheese.</title>
        <authorList>
            <consortium name="US DOE Joint Genome Institute (JGI-PGF)"/>
            <person name="Walter F."/>
            <person name="Albersmeier A."/>
            <person name="Kalinowski J."/>
            <person name="Ruckert C."/>
        </authorList>
    </citation>
    <scope>NUCLEOTIDE SEQUENCE</scope>
    <source>
        <strain evidence="8">JCM 31311</strain>
    </source>
</reference>